<organism evidence="1 2">
    <name type="scientific">Artomyces pyxidatus</name>
    <dbReference type="NCBI Taxonomy" id="48021"/>
    <lineage>
        <taxon>Eukaryota</taxon>
        <taxon>Fungi</taxon>
        <taxon>Dikarya</taxon>
        <taxon>Basidiomycota</taxon>
        <taxon>Agaricomycotina</taxon>
        <taxon>Agaricomycetes</taxon>
        <taxon>Russulales</taxon>
        <taxon>Auriscalpiaceae</taxon>
        <taxon>Artomyces</taxon>
    </lineage>
</organism>
<accession>A0ACB8STE8</accession>
<comment type="caution">
    <text evidence="1">The sequence shown here is derived from an EMBL/GenBank/DDBJ whole genome shotgun (WGS) entry which is preliminary data.</text>
</comment>
<keyword evidence="2" id="KW-1185">Reference proteome</keyword>
<feature type="non-terminal residue" evidence="1">
    <location>
        <position position="1"/>
    </location>
</feature>
<evidence type="ECO:0000313" key="1">
    <source>
        <dbReference type="EMBL" id="KAI0059654.1"/>
    </source>
</evidence>
<evidence type="ECO:0000313" key="2">
    <source>
        <dbReference type="Proteomes" id="UP000814140"/>
    </source>
</evidence>
<dbReference type="Proteomes" id="UP000814140">
    <property type="component" value="Unassembled WGS sequence"/>
</dbReference>
<name>A0ACB8STE8_9AGAM</name>
<gene>
    <name evidence="1" type="ORF">BV25DRAFT_1808564</name>
</gene>
<reference evidence="1" key="1">
    <citation type="submission" date="2021-03" db="EMBL/GenBank/DDBJ databases">
        <authorList>
            <consortium name="DOE Joint Genome Institute"/>
            <person name="Ahrendt S."/>
            <person name="Looney B.P."/>
            <person name="Miyauchi S."/>
            <person name="Morin E."/>
            <person name="Drula E."/>
            <person name="Courty P.E."/>
            <person name="Chicoki N."/>
            <person name="Fauchery L."/>
            <person name="Kohler A."/>
            <person name="Kuo A."/>
            <person name="Labutti K."/>
            <person name="Pangilinan J."/>
            <person name="Lipzen A."/>
            <person name="Riley R."/>
            <person name="Andreopoulos W."/>
            <person name="He G."/>
            <person name="Johnson J."/>
            <person name="Barry K.W."/>
            <person name="Grigoriev I.V."/>
            <person name="Nagy L."/>
            <person name="Hibbett D."/>
            <person name="Henrissat B."/>
            <person name="Matheny P.B."/>
            <person name="Labbe J."/>
            <person name="Martin F."/>
        </authorList>
    </citation>
    <scope>NUCLEOTIDE SEQUENCE</scope>
    <source>
        <strain evidence="1">HHB10654</strain>
    </source>
</reference>
<sequence>RQDGNVSTASLLAKAGDISGALKASKYPSQEQLTRALRLLLSSSLLDDRVGDPSEAELSSQLREIVEAVITVGLEKNGDNVVQQLLYEGSEINISTAAIRTEVFAEDSTGNRAESGKATAELPSQEELNADAAEMFNAITQLSWLLIASSAFRILLSDALLVVQEVAATAAIGVETVASQVDVGATQVEAVARATELSLEGAKEKAFEARKEIGKIGDEQQERLVELDEETHGKIKDAVLVRVQQIVVSAHGNPQQRKAFLSVLSLVRKYSHKLSTSLVHLPPSSDKSIHPELHTDPRLARVLSLFRTLLERFASGHPLSPLLHAVYQVIVDIINVPVTAESEVRNFFKDVGFWLEHSLSKADYATSRAGTTALERLGDTAERIFGSKSTSHIAKSFRAFAHELHVFADKLASDKSTHRLISAIEGLLSKISKFGHSIASRAHHTRQRWERDALIYWLPRILAVLKNIPLPRIEYKDLTVEVALDSLLLTSTSASTSLVPDHVRVQNWSELQIDTVARNSQVSIVDRVQLHIDGMRFSASGFGYFVRYKGIITYEDQGLLSVNVGDAVGQGLKMDVSLTITDPASAPAGSPPFNVEDVTLDLPGLHFKFAKSKHWILNALLVQPLAGPIVRRILTKLLQTQLRNALNDLSKSLSKVQLLATEQAAQDDEPVSVGHYWSAFLHADEEAEAEPATVSTTALSLTGAARTTTAADPSGSPGENAATLAIGIGPQVVPDDAGAYDGSPDALRVLVDSVAAAGARTGEAVEDAAERAEGVKEGTAEARRRQAVREQLERRRSGWRSDAFDL</sequence>
<proteinExistence type="predicted"/>
<protein>
    <submittedName>
        <fullName evidence="1">Uncharacterized protein</fullName>
    </submittedName>
</protein>
<dbReference type="EMBL" id="MU277224">
    <property type="protein sequence ID" value="KAI0059654.1"/>
    <property type="molecule type" value="Genomic_DNA"/>
</dbReference>
<reference evidence="1" key="2">
    <citation type="journal article" date="2022" name="New Phytol.">
        <title>Evolutionary transition to the ectomycorrhizal habit in the genomes of a hyperdiverse lineage of mushroom-forming fungi.</title>
        <authorList>
            <person name="Looney B."/>
            <person name="Miyauchi S."/>
            <person name="Morin E."/>
            <person name="Drula E."/>
            <person name="Courty P.E."/>
            <person name="Kohler A."/>
            <person name="Kuo A."/>
            <person name="LaButti K."/>
            <person name="Pangilinan J."/>
            <person name="Lipzen A."/>
            <person name="Riley R."/>
            <person name="Andreopoulos W."/>
            <person name="He G."/>
            <person name="Johnson J."/>
            <person name="Nolan M."/>
            <person name="Tritt A."/>
            <person name="Barry K.W."/>
            <person name="Grigoriev I.V."/>
            <person name="Nagy L.G."/>
            <person name="Hibbett D."/>
            <person name="Henrissat B."/>
            <person name="Matheny P.B."/>
            <person name="Labbe J."/>
            <person name="Martin F.M."/>
        </authorList>
    </citation>
    <scope>NUCLEOTIDE SEQUENCE</scope>
    <source>
        <strain evidence="1">HHB10654</strain>
    </source>
</reference>